<organism evidence="8 9">
    <name type="scientific">Bacillus spongiae</name>
    <dbReference type="NCBI Taxonomy" id="2683610"/>
    <lineage>
        <taxon>Bacteria</taxon>
        <taxon>Bacillati</taxon>
        <taxon>Bacillota</taxon>
        <taxon>Bacilli</taxon>
        <taxon>Bacillales</taxon>
        <taxon>Bacillaceae</taxon>
        <taxon>Bacillus</taxon>
    </lineage>
</organism>
<comment type="similarity">
    <text evidence="6">Belongs to the bacillales FliT family.</text>
</comment>
<keyword evidence="2" id="KW-0963">Cytoplasm</keyword>
<accession>A0ABU8HED6</accession>
<keyword evidence="3" id="KW-1005">Bacterial flagellum biogenesis</keyword>
<name>A0ABU8HED6_9BACI</name>
<comment type="function">
    <text evidence="5">May act as an export chaperone for the filament capping protein FliD.</text>
</comment>
<comment type="subcellular location">
    <subcellularLocation>
        <location evidence="1">Cytoplasm</location>
        <location evidence="1">Cytosol</location>
    </subcellularLocation>
</comment>
<dbReference type="Proteomes" id="UP001312865">
    <property type="component" value="Unassembled WGS sequence"/>
</dbReference>
<evidence type="ECO:0000256" key="4">
    <source>
        <dbReference type="ARBA" id="ARBA00023186"/>
    </source>
</evidence>
<reference evidence="8 9" key="1">
    <citation type="journal article" date="2018" name="J. Microbiol.">
        <title>Bacillus spongiae sp. nov., isolated from sponge of Jeju Island.</title>
        <authorList>
            <person name="Lee G.E."/>
            <person name="Im W.T."/>
            <person name="Park J.S."/>
        </authorList>
    </citation>
    <scope>NUCLEOTIDE SEQUENCE [LARGE SCALE GENOMIC DNA]</scope>
    <source>
        <strain evidence="8 9">135PIL107-10</strain>
    </source>
</reference>
<evidence type="ECO:0000256" key="3">
    <source>
        <dbReference type="ARBA" id="ARBA00022795"/>
    </source>
</evidence>
<evidence type="ECO:0000256" key="7">
    <source>
        <dbReference type="ARBA" id="ARBA00093797"/>
    </source>
</evidence>
<keyword evidence="4" id="KW-0143">Chaperone</keyword>
<protein>
    <recommendedName>
        <fullName evidence="7">Flagellar protein FliT</fullName>
    </recommendedName>
</protein>
<evidence type="ECO:0000313" key="8">
    <source>
        <dbReference type="EMBL" id="MEI5907610.1"/>
    </source>
</evidence>
<comment type="caution">
    <text evidence="8">The sequence shown here is derived from an EMBL/GenBank/DDBJ whole genome shotgun (WGS) entry which is preliminary data.</text>
</comment>
<dbReference type="Pfam" id="PF05400">
    <property type="entry name" value="FliT"/>
    <property type="match status" value="1"/>
</dbReference>
<evidence type="ECO:0000256" key="6">
    <source>
        <dbReference type="ARBA" id="ARBA00093785"/>
    </source>
</evidence>
<evidence type="ECO:0000256" key="1">
    <source>
        <dbReference type="ARBA" id="ARBA00004514"/>
    </source>
</evidence>
<gene>
    <name evidence="8" type="ORF">WAK64_11140</name>
</gene>
<dbReference type="InterPro" id="IPR008622">
    <property type="entry name" value="FliT"/>
</dbReference>
<keyword evidence="9" id="KW-1185">Reference proteome</keyword>
<evidence type="ECO:0000256" key="2">
    <source>
        <dbReference type="ARBA" id="ARBA00022490"/>
    </source>
</evidence>
<dbReference type="EMBL" id="JBBAXC010000008">
    <property type="protein sequence ID" value="MEI5907610.1"/>
    <property type="molecule type" value="Genomic_DNA"/>
</dbReference>
<sequence length="113" mass="13306">MSVVNECYTITKTLYKLFQVDGKREGKMEQMTSLLKKRQAILHKVKPPFTPEEEKLGKQIVVMNKVIESEMKKMKKSIERDRNGLKKTKVSVYKYVNPYASLQHDGMFYDKKK</sequence>
<evidence type="ECO:0000313" key="9">
    <source>
        <dbReference type="Proteomes" id="UP001312865"/>
    </source>
</evidence>
<dbReference type="RefSeq" id="WP_336587048.1">
    <property type="nucleotide sequence ID" value="NZ_JBBAXC010000008.1"/>
</dbReference>
<evidence type="ECO:0000256" key="5">
    <source>
        <dbReference type="ARBA" id="ARBA00093765"/>
    </source>
</evidence>
<proteinExistence type="inferred from homology"/>